<dbReference type="SUPFAM" id="SSF57997">
    <property type="entry name" value="Tropomyosin"/>
    <property type="match status" value="1"/>
</dbReference>
<dbReference type="Proteomes" id="UP000829384">
    <property type="component" value="Unassembled WGS sequence"/>
</dbReference>
<feature type="compositionally biased region" description="Low complexity" evidence="2">
    <location>
        <begin position="1237"/>
        <end position="1254"/>
    </location>
</feature>
<feature type="compositionally biased region" description="Polar residues" evidence="2">
    <location>
        <begin position="1255"/>
        <end position="1267"/>
    </location>
</feature>
<feature type="region of interest" description="Disordered" evidence="2">
    <location>
        <begin position="1230"/>
        <end position="1267"/>
    </location>
</feature>
<feature type="coiled-coil region" evidence="1">
    <location>
        <begin position="130"/>
        <end position="209"/>
    </location>
</feature>
<dbReference type="PANTHER" id="PTHR38812">
    <property type="entry name" value="MU-LIKE PROPHAGE FLUMU PROTEIN GP42"/>
    <property type="match status" value="1"/>
</dbReference>
<feature type="domain" description="Tape measure protein N-terminal" evidence="3">
    <location>
        <begin position="285"/>
        <end position="465"/>
    </location>
</feature>
<dbReference type="EMBL" id="JACSDI010000012">
    <property type="protein sequence ID" value="MCG9965212.1"/>
    <property type="molecule type" value="Genomic_DNA"/>
</dbReference>
<dbReference type="RefSeq" id="WP_240131725.1">
    <property type="nucleotide sequence ID" value="NZ_JACSDI010000012.1"/>
</dbReference>
<proteinExistence type="predicted"/>
<dbReference type="InterPro" id="IPR053058">
    <property type="entry name" value="Mulikevirus_tape_measure"/>
</dbReference>
<evidence type="ECO:0000313" key="4">
    <source>
        <dbReference type="EMBL" id="MCG9965212.1"/>
    </source>
</evidence>
<dbReference type="InterPro" id="IPR013491">
    <property type="entry name" value="Tape_meas_N"/>
</dbReference>
<dbReference type="Pfam" id="PF20155">
    <property type="entry name" value="TMP_3"/>
    <property type="match status" value="1"/>
</dbReference>
<feature type="coiled-coil region" evidence="1">
    <location>
        <begin position="903"/>
        <end position="1025"/>
    </location>
</feature>
<dbReference type="NCBIfam" id="TIGR02675">
    <property type="entry name" value="tape_meas_nterm"/>
    <property type="match status" value="1"/>
</dbReference>
<feature type="coiled-coil region" evidence="1">
    <location>
        <begin position="1150"/>
        <end position="1199"/>
    </location>
</feature>
<protein>
    <submittedName>
        <fullName evidence="4">Tape measure protein</fullName>
    </submittedName>
</protein>
<reference evidence="4 5" key="1">
    <citation type="submission" date="2020-08" db="EMBL/GenBank/DDBJ databases">
        <title>Whole genome sequence of Shewanella sp strain PS-2.</title>
        <authorList>
            <person name="Das S.K."/>
        </authorList>
    </citation>
    <scope>NUCLEOTIDE SEQUENCE [LARGE SCALE GENOMIC DNA]</scope>
    <source>
        <strain evidence="4 5">PS-2</strain>
    </source>
</reference>
<organism evidence="4 5">
    <name type="scientific">Shewanella cutis</name>
    <dbReference type="NCBI Taxonomy" id="2766780"/>
    <lineage>
        <taxon>Bacteria</taxon>
        <taxon>Pseudomonadati</taxon>
        <taxon>Pseudomonadota</taxon>
        <taxon>Gammaproteobacteria</taxon>
        <taxon>Alteromonadales</taxon>
        <taxon>Shewanellaceae</taxon>
        <taxon>Shewanella</taxon>
    </lineage>
</organism>
<name>A0ABS9QXX5_9GAMM</name>
<keyword evidence="5" id="KW-1185">Reference proteome</keyword>
<sequence>MADKTLELALRIVAEATGTQHIAALVDELKRIGAESDAANPKTQALADEIDSVSDASQAGANQVDELKNSLDPLSNQLDQVAQSGRNTRTQTEQLTNELKPLATGLDDVGDSSQSTSQKANVLANKLDELANQQDLINTFKRSRNELEQQELAVTAAALALQDLKQRASQTDAPFVQLARSIDVAEKELEQMRTELAQQSASHTKLQNALSKSGIDYNNLTTAQRKLSSEFDGTGRNVDKFANQLDKGNASARDHAASLRGVIGQVTALAGAYLGFDRVAQAVKDIFASGDQFERLGVQMNAVMGSFESGRQATAWVKQFAIDVPLQLNEVNQAFVKAKAFGLDPMNGTMKAIVDQAFKLGGGFQEVEGITLALGQAWAKQKLQGEEILQLIERGVPVWDMLAKVTGKNSLELEKLSSQGKLGRDVIQALIDEMGRASNGSAAAQMALLSGQVSNLKDNLTNFYDLVAQSGALDWLKGQISQLNQEFAAMASDGRLQQWAQQISDTIVSIGSAVQDGAAMLYHYRDEIGFVAKAFLALKVGSYFSDVIAGANAAIGVMRLYTGAIAGTTVASETATLAAGKLKAALAAAAKAGLYLALINELVELARVYQELLIAEEALAKSKRTAAASAKQLAFSLKDLSEQTGVAFTTMAEFNKAVDDGKLIYDDASGKWKNAAKAMEEVKQVAVEVVEPIKLTVDEALRLTLTLSDQVKTLDDVKGGMGGFIRQIDAALEPLKAAGSEYAGHVKLLTELRAKFEEQQSYLDATAKGTAALEQAYKDLGITSSQALIEATNKAEAAFNLIRNNREPLEQQKDAFLAWAKAALTAAEATGAVVPESLKAQAATLGLSKELSDLTAKQYGYSDSIKELSPEQAKLSRAVAETEARLKQCRDVMNSSTVSSKEKSKAQQELINLQGKLSVQTQQLSEVQALEAANYEQIKSKYAAVSDEMLRLEKAYKDGGITAEEYLQQKERLVQVLNVLQRLMGGLQDGEQETDEQVKETNKTLAEQRQELEQLEETTGRATEYVNLFAGAYAHLNKQFSFNQDSTEKLNARLDELTKSIMNNMRVNTGFWGVLAQLSNQAFIREKQIINETLLTRKWAEELESSTITLSRVNQISRESGYLIRELGDEELKPLQSAIDATRNRILGLRDDINATLGSLKDEMDQLNNNQAAIEKRRYEQQQAELKAQLDAARTAQDNESIASAQEALQLSQQIYATKLKQIEAEAAERNARAKDSVSSSASTATNSTRSNASQAPAPSVNNPNTGGSVQVYRLELVMPSGNVLKADLLDEFKQLFLRELEQIKATS</sequence>
<gene>
    <name evidence="4" type="ORF">H9J30_15005</name>
</gene>
<evidence type="ECO:0000259" key="3">
    <source>
        <dbReference type="Pfam" id="PF20155"/>
    </source>
</evidence>
<comment type="caution">
    <text evidence="4">The sequence shown here is derived from an EMBL/GenBank/DDBJ whole genome shotgun (WGS) entry which is preliminary data.</text>
</comment>
<evidence type="ECO:0000256" key="1">
    <source>
        <dbReference type="SAM" id="Coils"/>
    </source>
</evidence>
<evidence type="ECO:0000313" key="5">
    <source>
        <dbReference type="Proteomes" id="UP000829384"/>
    </source>
</evidence>
<keyword evidence="1" id="KW-0175">Coiled coil</keyword>
<feature type="compositionally biased region" description="Polar residues" evidence="2">
    <location>
        <begin position="83"/>
        <end position="97"/>
    </location>
</feature>
<dbReference type="PANTHER" id="PTHR38812:SF2">
    <property type="entry name" value="MU-LIKE PROPHAGE FLUMU PROTEIN GP42"/>
    <property type="match status" value="1"/>
</dbReference>
<accession>A0ABS9QXX5</accession>
<dbReference type="Gene3D" id="1.10.287.950">
    <property type="entry name" value="Methyl-accepting chemotaxis protein"/>
    <property type="match status" value="1"/>
</dbReference>
<evidence type="ECO:0000256" key="2">
    <source>
        <dbReference type="SAM" id="MobiDB-lite"/>
    </source>
</evidence>
<feature type="region of interest" description="Disordered" evidence="2">
    <location>
        <begin position="83"/>
        <end position="116"/>
    </location>
</feature>